<evidence type="ECO:0000256" key="9">
    <source>
        <dbReference type="ARBA" id="ARBA00023239"/>
    </source>
</evidence>
<evidence type="ECO:0000259" key="11">
    <source>
        <dbReference type="PROSITE" id="PS51918"/>
    </source>
</evidence>
<dbReference type="PANTHER" id="PTHR43076">
    <property type="entry name" value="FO SYNTHASE (COFH)"/>
    <property type="match status" value="1"/>
</dbReference>
<evidence type="ECO:0000256" key="3">
    <source>
        <dbReference type="ARBA" id="ARBA00012126"/>
    </source>
</evidence>
<dbReference type="PATRIC" id="fig|1429438.4.peg.6397"/>
<evidence type="ECO:0000256" key="1">
    <source>
        <dbReference type="ARBA" id="ARBA00001966"/>
    </source>
</evidence>
<reference evidence="12 13" key="1">
    <citation type="journal article" date="2014" name="Nature">
        <title>An environmental bacterial taxon with a large and distinct metabolic repertoire.</title>
        <authorList>
            <person name="Wilson M.C."/>
            <person name="Mori T."/>
            <person name="Ruckert C."/>
            <person name="Uria A.R."/>
            <person name="Helf M.J."/>
            <person name="Takada K."/>
            <person name="Gernert C."/>
            <person name="Steffens U.A."/>
            <person name="Heycke N."/>
            <person name="Schmitt S."/>
            <person name="Rinke C."/>
            <person name="Helfrich E.J."/>
            <person name="Brachmann A.O."/>
            <person name="Gurgui C."/>
            <person name="Wakimoto T."/>
            <person name="Kracht M."/>
            <person name="Crusemann M."/>
            <person name="Hentschel U."/>
            <person name="Abe I."/>
            <person name="Matsunaga S."/>
            <person name="Kalinowski J."/>
            <person name="Takeyama H."/>
            <person name="Piel J."/>
        </authorList>
    </citation>
    <scope>NUCLEOTIDE SEQUENCE [LARGE SCALE GENOMIC DNA]</scope>
    <source>
        <strain evidence="13">TSY1</strain>
    </source>
</reference>
<accession>W4L9F1</accession>
<dbReference type="PANTHER" id="PTHR43076:SF15">
    <property type="entry name" value="7,8-DIDEMETHYL-8-HYDROXY-5-DEAZARIBOFLAVIN SYNTHASE"/>
    <property type="match status" value="1"/>
</dbReference>
<dbReference type="GO" id="GO:0016765">
    <property type="term" value="F:transferase activity, transferring alkyl or aryl (other than methyl) groups"/>
    <property type="evidence" value="ECO:0007669"/>
    <property type="project" value="InterPro"/>
</dbReference>
<dbReference type="InterPro" id="IPR007197">
    <property type="entry name" value="rSAM"/>
</dbReference>
<dbReference type="AlphaFoldDB" id="W4L9F1"/>
<dbReference type="HAMAP" id="MF_01611">
    <property type="entry name" value="FO_synth_sub1"/>
    <property type="match status" value="1"/>
</dbReference>
<evidence type="ECO:0000256" key="10">
    <source>
        <dbReference type="ARBA" id="ARBA00048974"/>
    </source>
</evidence>
<dbReference type="Gene3D" id="3.20.20.70">
    <property type="entry name" value="Aldolase class I"/>
    <property type="match status" value="1"/>
</dbReference>
<dbReference type="InterPro" id="IPR013785">
    <property type="entry name" value="Aldolase_TIM"/>
</dbReference>
<dbReference type="SFLD" id="SFLDF00294">
    <property type="entry name" value="7_8-didemethyl-8-hydroxy-5-dea"/>
    <property type="match status" value="1"/>
</dbReference>
<keyword evidence="5" id="KW-0949">S-adenosyl-L-methionine</keyword>
<evidence type="ECO:0000256" key="2">
    <source>
        <dbReference type="ARBA" id="ARBA00004712"/>
    </source>
</evidence>
<keyword evidence="13" id="KW-1185">Reference proteome</keyword>
<dbReference type="Proteomes" id="UP000019141">
    <property type="component" value="Unassembled WGS sequence"/>
</dbReference>
<dbReference type="GO" id="GO:0046872">
    <property type="term" value="F:metal ion binding"/>
    <property type="evidence" value="ECO:0007669"/>
    <property type="project" value="UniProtKB-KW"/>
</dbReference>
<protein>
    <recommendedName>
        <fullName evidence="3">7,8-didemethyl-8-hydroxy-5-deazariboflavin synthase</fullName>
        <ecNumber evidence="3">4.3.1.32</ecNumber>
    </recommendedName>
</protein>
<evidence type="ECO:0000313" key="13">
    <source>
        <dbReference type="Proteomes" id="UP000019141"/>
    </source>
</evidence>
<dbReference type="SFLD" id="SFLDG01064">
    <property type="entry name" value="F420__menaquinone_cofactor_bio"/>
    <property type="match status" value="1"/>
</dbReference>
<evidence type="ECO:0000256" key="6">
    <source>
        <dbReference type="ARBA" id="ARBA00022723"/>
    </source>
</evidence>
<dbReference type="EC" id="4.3.1.32" evidence="3"/>
<keyword evidence="8" id="KW-0411">Iron-sulfur</keyword>
<dbReference type="NCBIfam" id="NF004884">
    <property type="entry name" value="PRK06245.1"/>
    <property type="match status" value="1"/>
</dbReference>
<comment type="pathway">
    <text evidence="2">Cofactor biosynthesis; coenzyme F0 biosynthesis.</text>
</comment>
<evidence type="ECO:0000313" key="12">
    <source>
        <dbReference type="EMBL" id="ETW94657.1"/>
    </source>
</evidence>
<organism evidence="12 13">
    <name type="scientific">Entotheonella factor</name>
    <dbReference type="NCBI Taxonomy" id="1429438"/>
    <lineage>
        <taxon>Bacteria</taxon>
        <taxon>Pseudomonadati</taxon>
        <taxon>Nitrospinota/Tectimicrobiota group</taxon>
        <taxon>Candidatus Tectimicrobiota</taxon>
        <taxon>Candidatus Entotheonellia</taxon>
        <taxon>Candidatus Entotheonellales</taxon>
        <taxon>Candidatus Entotheonellaceae</taxon>
        <taxon>Candidatus Entotheonella</taxon>
    </lineage>
</organism>
<keyword evidence="6" id="KW-0479">Metal-binding</keyword>
<dbReference type="NCBIfam" id="TIGR03550">
    <property type="entry name" value="F420_cofG"/>
    <property type="match status" value="1"/>
</dbReference>
<dbReference type="UniPathway" id="UPA00072"/>
<dbReference type="InterPro" id="IPR006638">
    <property type="entry name" value="Elp3/MiaA/NifB-like_rSAM"/>
</dbReference>
<comment type="cofactor">
    <cofactor evidence="1">
        <name>[4Fe-4S] cluster</name>
        <dbReference type="ChEBI" id="CHEBI:49883"/>
    </cofactor>
</comment>
<dbReference type="PROSITE" id="PS51918">
    <property type="entry name" value="RADICAL_SAM"/>
    <property type="match status" value="1"/>
</dbReference>
<gene>
    <name evidence="12" type="ORF">ETSY1_33865</name>
</gene>
<dbReference type="SFLD" id="SFLDS00029">
    <property type="entry name" value="Radical_SAM"/>
    <property type="match status" value="1"/>
</dbReference>
<proteinExistence type="inferred from homology"/>
<comment type="catalytic activity">
    <reaction evidence="10">
        <text>5-amino-5-(4-hydroxybenzyl)-6-(D-ribitylimino)-5,6-dihydrouracil + S-adenosyl-L-methionine = 7,8-didemethyl-8-hydroxy-5-deazariboflavin + 5'-deoxyadenosine + L-methionine + NH4(+) + H(+)</text>
        <dbReference type="Rhea" id="RHEA:55204"/>
        <dbReference type="ChEBI" id="CHEBI:15378"/>
        <dbReference type="ChEBI" id="CHEBI:17319"/>
        <dbReference type="ChEBI" id="CHEBI:28938"/>
        <dbReference type="ChEBI" id="CHEBI:57844"/>
        <dbReference type="ChEBI" id="CHEBI:59789"/>
        <dbReference type="ChEBI" id="CHEBI:59904"/>
        <dbReference type="ChEBI" id="CHEBI:85936"/>
        <dbReference type="EC" id="4.3.1.32"/>
    </reaction>
</comment>
<evidence type="ECO:0000256" key="5">
    <source>
        <dbReference type="ARBA" id="ARBA00022691"/>
    </source>
</evidence>
<dbReference type="SMART" id="SM00729">
    <property type="entry name" value="Elp3"/>
    <property type="match status" value="1"/>
</dbReference>
<dbReference type="CDD" id="cd01335">
    <property type="entry name" value="Radical_SAM"/>
    <property type="match status" value="1"/>
</dbReference>
<feature type="domain" description="Radical SAM core" evidence="11">
    <location>
        <begin position="60"/>
        <end position="299"/>
    </location>
</feature>
<dbReference type="GO" id="GO:0044689">
    <property type="term" value="F:7,8-didemethyl-8-hydroxy-5-deazariboflavin synthase activity"/>
    <property type="evidence" value="ECO:0007669"/>
    <property type="project" value="UniProtKB-EC"/>
</dbReference>
<dbReference type="SUPFAM" id="SSF102114">
    <property type="entry name" value="Radical SAM enzymes"/>
    <property type="match status" value="1"/>
</dbReference>
<sequence length="403" mass="44846">MTQSVSSCRPAIADALERASAGERLSARDAYVFEAVNSTELIALLQVADDLRARHHGDTITYSRKVFIPLTTLCRDYCGYCTFRKDPGEPGANTMTPDDVLEVVSNGEKLGCKEALFSLGDRPEALFPEMRATLQQFGHRRTLEYLAEMCRLVLDHSSLLPHANPGVMGPKDLERLRDVNASMGLMLESTSRRLLAPGMAHDNAPDKDPAVRLKTLENAGKLRIPFTTGILIGIGETFQERIDSLVAIRDLHERYGHIQEVIVQNFRAKPDIPMADHAEPTLLDFLRTLAVSRLVLGGEMNIQAPPNLTPEQYQLLLTAGINDWGGISPLTIDFINPEAPWPQLRTLERISSEMGLRLRQRTALYPEYLTRKPGFIAPAIEPRLRAMVDDDGYPRVDGGDRLP</sequence>
<keyword evidence="9" id="KW-0456">Lyase</keyword>
<dbReference type="Pfam" id="PF04055">
    <property type="entry name" value="Radical_SAM"/>
    <property type="match status" value="1"/>
</dbReference>
<dbReference type="InterPro" id="IPR019939">
    <property type="entry name" value="CofG_family"/>
</dbReference>
<keyword evidence="7" id="KW-0408">Iron</keyword>
<evidence type="ECO:0000256" key="7">
    <source>
        <dbReference type="ARBA" id="ARBA00023004"/>
    </source>
</evidence>
<name>W4L9F1_ENTF1</name>
<evidence type="ECO:0000256" key="8">
    <source>
        <dbReference type="ARBA" id="ARBA00023014"/>
    </source>
</evidence>
<dbReference type="InterPro" id="IPR058240">
    <property type="entry name" value="rSAM_sf"/>
</dbReference>
<dbReference type="HOGENOM" id="CLU_054174_0_0_7"/>
<dbReference type="EMBL" id="AZHW01001029">
    <property type="protein sequence ID" value="ETW94657.1"/>
    <property type="molecule type" value="Genomic_DNA"/>
</dbReference>
<evidence type="ECO:0000256" key="4">
    <source>
        <dbReference type="ARBA" id="ARBA00022485"/>
    </source>
</evidence>
<dbReference type="InterPro" id="IPR034405">
    <property type="entry name" value="F420"/>
</dbReference>
<dbReference type="GO" id="GO:0051539">
    <property type="term" value="F:4 iron, 4 sulfur cluster binding"/>
    <property type="evidence" value="ECO:0007669"/>
    <property type="project" value="UniProtKB-KW"/>
</dbReference>
<keyword evidence="4" id="KW-0004">4Fe-4S</keyword>
<dbReference type="SFLD" id="SFLDG01388">
    <property type="entry name" value="7_8-didemethyl-8-hydroxy-5-dea"/>
    <property type="match status" value="1"/>
</dbReference>
<comment type="caution">
    <text evidence="12">The sequence shown here is derived from an EMBL/GenBank/DDBJ whole genome shotgun (WGS) entry which is preliminary data.</text>
</comment>